<evidence type="ECO:0000313" key="1">
    <source>
        <dbReference type="EMBL" id="KAL3074463.1"/>
    </source>
</evidence>
<reference evidence="1 2" key="1">
    <citation type="submission" date="2024-10" db="EMBL/GenBank/DDBJ databases">
        <authorList>
            <person name="Kim D."/>
        </authorList>
    </citation>
    <scope>NUCLEOTIDE SEQUENCE [LARGE SCALE GENOMIC DNA]</scope>
    <source>
        <strain evidence="1">Taebaek</strain>
    </source>
</reference>
<accession>A0ABD2IME7</accession>
<sequence length="319" mass="37378">MAVEFMQKIKRVPNWADRIHFIAVTHLIDKFDEFAHFMCHGNGEITVVMVKERLSYILPTKRAFNAIEAQFPEIMNYLEEIDGWKAACDSENDLANALQLQRKISGAHHLEFLNRLLQPKPENEWFLAKIIAIPGAKSRLIKMIHVQQTHQDERAQQYKDNYIMNWSSQMRIGQAIMELWDQRFTNENDLFNNANLLSLYNGILFGEPKNLLCRTGELFKADIVVFAQWMDDKIGTARHTIANKRIANQWKMQREILNDVFELIEDEDSLTQSFLEVWDINTDPSDIRQYKKWIGQLHKNAIIRLSGEDKVFAERLKKG</sequence>
<organism evidence="1 2">
    <name type="scientific">Heterodera schachtii</name>
    <name type="common">Sugarbeet cyst nematode worm</name>
    <name type="synonym">Tylenchus schachtii</name>
    <dbReference type="NCBI Taxonomy" id="97005"/>
    <lineage>
        <taxon>Eukaryota</taxon>
        <taxon>Metazoa</taxon>
        <taxon>Ecdysozoa</taxon>
        <taxon>Nematoda</taxon>
        <taxon>Chromadorea</taxon>
        <taxon>Rhabditida</taxon>
        <taxon>Tylenchina</taxon>
        <taxon>Tylenchomorpha</taxon>
        <taxon>Tylenchoidea</taxon>
        <taxon>Heteroderidae</taxon>
        <taxon>Heteroderinae</taxon>
        <taxon>Heterodera</taxon>
    </lineage>
</organism>
<dbReference type="EMBL" id="JBICCN010000357">
    <property type="protein sequence ID" value="KAL3074463.1"/>
    <property type="molecule type" value="Genomic_DNA"/>
</dbReference>
<gene>
    <name evidence="1" type="ORF">niasHS_015293</name>
</gene>
<keyword evidence="2" id="KW-1185">Reference proteome</keyword>
<comment type="caution">
    <text evidence="1">The sequence shown here is derived from an EMBL/GenBank/DDBJ whole genome shotgun (WGS) entry which is preliminary data.</text>
</comment>
<dbReference type="AlphaFoldDB" id="A0ABD2IME7"/>
<proteinExistence type="predicted"/>
<name>A0ABD2IME7_HETSC</name>
<evidence type="ECO:0000313" key="2">
    <source>
        <dbReference type="Proteomes" id="UP001620645"/>
    </source>
</evidence>
<dbReference type="Proteomes" id="UP001620645">
    <property type="component" value="Unassembled WGS sequence"/>
</dbReference>
<protein>
    <submittedName>
        <fullName evidence="1">Uncharacterized protein</fullName>
    </submittedName>
</protein>